<feature type="compositionally biased region" description="Low complexity" evidence="1">
    <location>
        <begin position="46"/>
        <end position="62"/>
    </location>
</feature>
<protein>
    <submittedName>
        <fullName evidence="3">Uncharacterized protein</fullName>
    </submittedName>
</protein>
<organism evidence="2 3">
    <name type="scientific">Syphacia muris</name>
    <dbReference type="NCBI Taxonomy" id="451379"/>
    <lineage>
        <taxon>Eukaryota</taxon>
        <taxon>Metazoa</taxon>
        <taxon>Ecdysozoa</taxon>
        <taxon>Nematoda</taxon>
        <taxon>Chromadorea</taxon>
        <taxon>Rhabditida</taxon>
        <taxon>Spirurina</taxon>
        <taxon>Oxyuridomorpha</taxon>
        <taxon>Oxyuroidea</taxon>
        <taxon>Oxyuridae</taxon>
        <taxon>Syphacia</taxon>
    </lineage>
</organism>
<dbReference type="STRING" id="451379.A0A0N5AZ35"/>
<dbReference type="Proteomes" id="UP000046393">
    <property type="component" value="Unplaced"/>
</dbReference>
<dbReference type="AlphaFoldDB" id="A0A0N5AZ35"/>
<evidence type="ECO:0000256" key="1">
    <source>
        <dbReference type="SAM" id="MobiDB-lite"/>
    </source>
</evidence>
<accession>A0A0N5AZ35</accession>
<evidence type="ECO:0000313" key="2">
    <source>
        <dbReference type="Proteomes" id="UP000046393"/>
    </source>
</evidence>
<evidence type="ECO:0000313" key="3">
    <source>
        <dbReference type="WBParaSite" id="SMUV_0001025101-mRNA-1"/>
    </source>
</evidence>
<reference evidence="3" key="1">
    <citation type="submission" date="2017-02" db="UniProtKB">
        <authorList>
            <consortium name="WormBaseParasite"/>
        </authorList>
    </citation>
    <scope>IDENTIFICATION</scope>
</reference>
<keyword evidence="2" id="KW-1185">Reference proteome</keyword>
<name>A0A0N5AZ35_9BILA</name>
<sequence length="256" mass="28970">MTTPPPPPTTIRTRKTTTVRPIVSKKYSTHKLVKVTLPTKLRRTTTKPPKTKPITSTTTTTTEATTITTQMTTLLPTSTLTTELLSTSTVTTAPAPSRLICRHRSNDKHETEYGEKQKDKWKKWSKIRKLKNLASVSRILSPADEDEILGWIYWPNAELFAAIKDVVNKFRASIDQSGLQQDVRHMGTQLQNTWDQLRRGLNRSWDTIRQSAELSVQPHSGPVNEQLGRLFERAQQAVADAVTDEDAQARRFVRQG</sequence>
<dbReference type="WBParaSite" id="SMUV_0001025101-mRNA-1">
    <property type="protein sequence ID" value="SMUV_0001025101-mRNA-1"/>
    <property type="gene ID" value="SMUV_0001025101"/>
</dbReference>
<proteinExistence type="predicted"/>
<feature type="region of interest" description="Disordered" evidence="1">
    <location>
        <begin position="43"/>
        <end position="62"/>
    </location>
</feature>